<keyword evidence="2" id="KW-1185">Reference proteome</keyword>
<accession>A0A7W7T4C0</accession>
<dbReference type="Proteomes" id="UP000542674">
    <property type="component" value="Unassembled WGS sequence"/>
</dbReference>
<dbReference type="RefSeq" id="WP_184676557.1">
    <property type="nucleotide sequence ID" value="NZ_BAABAI010000005.1"/>
</dbReference>
<sequence length="75" mass="7750">MPARLVVADPDLAVLDEPAADESLDVALAAAIEGRDRRPPGSARPAAAGRIAEVGRRVRGPVAWVGGRATAILDR</sequence>
<protein>
    <submittedName>
        <fullName evidence="1">Uncharacterized protein</fullName>
    </submittedName>
</protein>
<name>A0A7W7T4C0_9PSEU</name>
<evidence type="ECO:0000313" key="2">
    <source>
        <dbReference type="Proteomes" id="UP000542674"/>
    </source>
</evidence>
<reference evidence="1 2" key="1">
    <citation type="submission" date="2020-08" db="EMBL/GenBank/DDBJ databases">
        <title>Sequencing the genomes of 1000 actinobacteria strains.</title>
        <authorList>
            <person name="Klenk H.-P."/>
        </authorList>
    </citation>
    <scope>NUCLEOTIDE SEQUENCE [LARGE SCALE GENOMIC DNA]</scope>
    <source>
        <strain evidence="1 2">DSM 45084</strain>
    </source>
</reference>
<dbReference type="AlphaFoldDB" id="A0A7W7T4C0"/>
<dbReference type="EMBL" id="JACHJS010000001">
    <property type="protein sequence ID" value="MBB4966086.1"/>
    <property type="molecule type" value="Genomic_DNA"/>
</dbReference>
<organism evidence="1 2">
    <name type="scientific">Saccharothrix violaceirubra</name>
    <dbReference type="NCBI Taxonomy" id="413306"/>
    <lineage>
        <taxon>Bacteria</taxon>
        <taxon>Bacillati</taxon>
        <taxon>Actinomycetota</taxon>
        <taxon>Actinomycetes</taxon>
        <taxon>Pseudonocardiales</taxon>
        <taxon>Pseudonocardiaceae</taxon>
        <taxon>Saccharothrix</taxon>
    </lineage>
</organism>
<proteinExistence type="predicted"/>
<evidence type="ECO:0000313" key="1">
    <source>
        <dbReference type="EMBL" id="MBB4966086.1"/>
    </source>
</evidence>
<gene>
    <name evidence="1" type="ORF">F4559_003445</name>
</gene>
<comment type="caution">
    <text evidence="1">The sequence shown here is derived from an EMBL/GenBank/DDBJ whole genome shotgun (WGS) entry which is preliminary data.</text>
</comment>